<feature type="transmembrane region" description="Helical" evidence="1">
    <location>
        <begin position="128"/>
        <end position="146"/>
    </location>
</feature>
<organism evidence="3">
    <name type="scientific">freshwater metagenome</name>
    <dbReference type="NCBI Taxonomy" id="449393"/>
    <lineage>
        <taxon>unclassified sequences</taxon>
        <taxon>metagenomes</taxon>
        <taxon>ecological metagenomes</taxon>
    </lineage>
</organism>
<feature type="transmembrane region" description="Helical" evidence="1">
    <location>
        <begin position="102"/>
        <end position="121"/>
    </location>
</feature>
<accession>A0A6J6WSW7</accession>
<proteinExistence type="predicted"/>
<dbReference type="InterPro" id="IPR011853">
    <property type="entry name" value="TRAP_DctM-Dct_fused"/>
</dbReference>
<dbReference type="EMBL" id="CAFAAI010000002">
    <property type="protein sequence ID" value="CAB4785357.1"/>
    <property type="molecule type" value="Genomic_DNA"/>
</dbReference>
<feature type="transmembrane region" description="Helical" evidence="1">
    <location>
        <begin position="463"/>
        <end position="482"/>
    </location>
</feature>
<dbReference type="PANTHER" id="PTHR43849">
    <property type="entry name" value="BLL3936 PROTEIN"/>
    <property type="match status" value="1"/>
</dbReference>
<feature type="domain" description="TRAP C4-dicarboxylate transport system permease DctM subunit" evidence="2">
    <location>
        <begin position="116"/>
        <end position="531"/>
    </location>
</feature>
<keyword evidence="1" id="KW-1133">Transmembrane helix</keyword>
<name>A0A6J6WSW7_9ZZZZ</name>
<reference evidence="3" key="1">
    <citation type="submission" date="2020-05" db="EMBL/GenBank/DDBJ databases">
        <authorList>
            <person name="Chiriac C."/>
            <person name="Salcher M."/>
            <person name="Ghai R."/>
            <person name="Kavagutti S V."/>
        </authorList>
    </citation>
    <scope>NUCLEOTIDE SEQUENCE</scope>
</reference>
<dbReference type="AlphaFoldDB" id="A0A6J6WSW7"/>
<feature type="transmembrane region" description="Helical" evidence="1">
    <location>
        <begin position="554"/>
        <end position="575"/>
    </location>
</feature>
<dbReference type="InterPro" id="IPR010656">
    <property type="entry name" value="DctM"/>
</dbReference>
<feature type="transmembrane region" description="Helical" evidence="1">
    <location>
        <begin position="587"/>
        <end position="618"/>
    </location>
</feature>
<feature type="transmembrane region" description="Helical" evidence="1">
    <location>
        <begin position="488"/>
        <end position="510"/>
    </location>
</feature>
<keyword evidence="1" id="KW-0472">Membrane</keyword>
<feature type="transmembrane region" description="Helical" evidence="1">
    <location>
        <begin position="166"/>
        <end position="192"/>
    </location>
</feature>
<feature type="transmembrane region" description="Helical" evidence="1">
    <location>
        <begin position="522"/>
        <end position="542"/>
    </location>
</feature>
<feature type="transmembrane region" description="Helical" evidence="1">
    <location>
        <begin position="38"/>
        <end position="57"/>
    </location>
</feature>
<feature type="transmembrane region" description="Helical" evidence="1">
    <location>
        <begin position="12"/>
        <end position="32"/>
    </location>
</feature>
<gene>
    <name evidence="3" type="ORF">UFOPK2992_00033</name>
</gene>
<dbReference type="Pfam" id="PF06808">
    <property type="entry name" value="DctM"/>
    <property type="match status" value="1"/>
</dbReference>
<feature type="transmembrane region" description="Helical" evidence="1">
    <location>
        <begin position="402"/>
        <end position="426"/>
    </location>
</feature>
<sequence length="634" mass="66488">MPVDTFKAALIGRLAAGLAIALSVFHLLTATFGQLPGLQQRVVHLTVALTVVFLLQADKALRSKANAAQLRVALNLMLALLAVAVGTYTFAVEAQISDASRVGTMTVDQILMGVLLIVLCLEAARQTLGMAFPMLALLGIAYIIWGGDLPAPFDHPPVSFKRTIEFLYFSAEGILGLALGVSSTYLILFVMFGAFMSQSGLGDLTVGLSRIWFAKSIGGEAKVAVVSSGVMAAVTGSDMANAASTGAVTIPLMIRSGYPRSFAAAVEAVASNGAQYMPPVLGTAAFLMAEIVRVPYGEVVLAAIIPGLLFYVLVYAVIHLRSARLGIHNTEPPSGTAGEIFRAKGHLLLPIFVLLYFVAIADLSVTTAALYSIAAVVVIAFFRRATRMSLPSIVTALREGAYGALGIAVACAVVGIMMGIFGVTGLGLKLSGALVDLANGNVTVLLLLTAITSLILGTGLPTLPNYIILAILVAPALTQLGIDPLAAHLFIFYFGNVSSVTPPVALSVIITANIAKADFWESCWISIRLSLATFLLPFAFVYDPSLLMRGEFSVLSLSVAVVLKCAGLLVAGVAIEGYWRTRVAWAWRALAGIGAVVLVVAPPAIGVAGALLAIPMLWTQLRTSRLPETQPRIP</sequence>
<dbReference type="NCBIfam" id="TIGR02123">
    <property type="entry name" value="TRAP_fused"/>
    <property type="match status" value="1"/>
</dbReference>
<evidence type="ECO:0000259" key="2">
    <source>
        <dbReference type="Pfam" id="PF06808"/>
    </source>
</evidence>
<feature type="transmembrane region" description="Helical" evidence="1">
    <location>
        <begin position="438"/>
        <end position="456"/>
    </location>
</feature>
<evidence type="ECO:0000313" key="3">
    <source>
        <dbReference type="EMBL" id="CAB4785357.1"/>
    </source>
</evidence>
<keyword evidence="1" id="KW-0812">Transmembrane</keyword>
<evidence type="ECO:0000256" key="1">
    <source>
        <dbReference type="SAM" id="Phobius"/>
    </source>
</evidence>
<dbReference type="PANTHER" id="PTHR43849:SF2">
    <property type="entry name" value="BLL3936 PROTEIN"/>
    <property type="match status" value="1"/>
</dbReference>
<feature type="transmembrane region" description="Helical" evidence="1">
    <location>
        <begin position="299"/>
        <end position="318"/>
    </location>
</feature>
<feature type="transmembrane region" description="Helical" evidence="1">
    <location>
        <begin position="69"/>
        <end position="90"/>
    </location>
</feature>
<feature type="transmembrane region" description="Helical" evidence="1">
    <location>
        <begin position="351"/>
        <end position="382"/>
    </location>
</feature>
<protein>
    <submittedName>
        <fullName evidence="3">Unannotated protein</fullName>
    </submittedName>
</protein>